<sequence>MRPSSRYCIDTKRLCHLLLAFWMLLAISGSASAQDGPVADPLRSGLEGALRGCEIWVLDPSSWLDDPTRFLAAVDLGGAVSETESLPEPLLPPEPFRRGNRYWRINAGPSEGYALVVSRDIPMCHITGGGEVDLQPAAEAVVASPDFAERWERVGEKRREGMVSTSFRLREEPKLTLVLSRADAPGGRRDRIQVIATAIYDLGRRGN</sequence>
<dbReference type="EMBL" id="JACIDO010000012">
    <property type="protein sequence ID" value="MBB3937864.1"/>
    <property type="molecule type" value="Genomic_DNA"/>
</dbReference>
<organism evidence="2 3">
    <name type="scientific">Aureimonas phyllosphaerae</name>
    <dbReference type="NCBI Taxonomy" id="1166078"/>
    <lineage>
        <taxon>Bacteria</taxon>
        <taxon>Pseudomonadati</taxon>
        <taxon>Pseudomonadota</taxon>
        <taxon>Alphaproteobacteria</taxon>
        <taxon>Hyphomicrobiales</taxon>
        <taxon>Aurantimonadaceae</taxon>
        <taxon>Aureimonas</taxon>
    </lineage>
</organism>
<reference evidence="2 3" key="1">
    <citation type="submission" date="2020-08" db="EMBL/GenBank/DDBJ databases">
        <title>Genomic Encyclopedia of Type Strains, Phase IV (KMG-IV): sequencing the most valuable type-strain genomes for metagenomic binning, comparative biology and taxonomic classification.</title>
        <authorList>
            <person name="Goeker M."/>
        </authorList>
    </citation>
    <scope>NUCLEOTIDE SEQUENCE [LARGE SCALE GENOMIC DNA]</scope>
    <source>
        <strain evidence="2 3">DSM 25024</strain>
    </source>
</reference>
<dbReference type="AlphaFoldDB" id="A0A7W6BTR6"/>
<dbReference type="Proteomes" id="UP000531216">
    <property type="component" value="Unassembled WGS sequence"/>
</dbReference>
<feature type="signal peptide" evidence="1">
    <location>
        <begin position="1"/>
        <end position="33"/>
    </location>
</feature>
<evidence type="ECO:0000313" key="3">
    <source>
        <dbReference type="Proteomes" id="UP000531216"/>
    </source>
</evidence>
<dbReference type="RefSeq" id="WP_139224687.1">
    <property type="nucleotide sequence ID" value="NZ_FOOA01000019.1"/>
</dbReference>
<proteinExistence type="predicted"/>
<keyword evidence="3" id="KW-1185">Reference proteome</keyword>
<name>A0A7W6BTR6_9HYPH</name>
<feature type="chain" id="PRO_5031306615" evidence="1">
    <location>
        <begin position="34"/>
        <end position="207"/>
    </location>
</feature>
<protein>
    <submittedName>
        <fullName evidence="2">Uncharacterized protein</fullName>
    </submittedName>
</protein>
<keyword evidence="1" id="KW-0732">Signal</keyword>
<evidence type="ECO:0000256" key="1">
    <source>
        <dbReference type="SAM" id="SignalP"/>
    </source>
</evidence>
<comment type="caution">
    <text evidence="2">The sequence shown here is derived from an EMBL/GenBank/DDBJ whole genome shotgun (WGS) entry which is preliminary data.</text>
</comment>
<evidence type="ECO:0000313" key="2">
    <source>
        <dbReference type="EMBL" id="MBB3937864.1"/>
    </source>
</evidence>
<accession>A0A7W6BTR6</accession>
<gene>
    <name evidence="2" type="ORF">GGR05_004033</name>
</gene>
<dbReference type="OrthoDB" id="7907497at2"/>